<dbReference type="Proteomes" id="UP000696413">
    <property type="component" value="Unassembled WGS sequence"/>
</dbReference>
<dbReference type="InterPro" id="IPR032710">
    <property type="entry name" value="NTF2-like_dom_sf"/>
</dbReference>
<gene>
    <name evidence="1" type="ORF">KL859_22365</name>
</gene>
<dbReference type="PANTHER" id="PTHR31757">
    <property type="entry name" value="SLL0781 PROTEIN"/>
    <property type="match status" value="1"/>
</dbReference>
<dbReference type="SUPFAM" id="SSF54427">
    <property type="entry name" value="NTF2-like"/>
    <property type="match status" value="1"/>
</dbReference>
<dbReference type="Pfam" id="PF07080">
    <property type="entry name" value="DUF1348"/>
    <property type="match status" value="1"/>
</dbReference>
<organism evidence="1 2">
    <name type="scientific">Mycolicibacterium goodii</name>
    <name type="common">Mycobacterium goodii</name>
    <dbReference type="NCBI Taxonomy" id="134601"/>
    <lineage>
        <taxon>Bacteria</taxon>
        <taxon>Bacillati</taxon>
        <taxon>Actinomycetota</taxon>
        <taxon>Actinomycetes</taxon>
        <taxon>Mycobacteriales</taxon>
        <taxon>Mycobacteriaceae</taxon>
        <taxon>Mycolicibacterium</taxon>
    </lineage>
</organism>
<dbReference type="Gene3D" id="3.10.450.50">
    <property type="match status" value="1"/>
</dbReference>
<evidence type="ECO:0000313" key="2">
    <source>
        <dbReference type="Proteomes" id="UP000696413"/>
    </source>
</evidence>
<evidence type="ECO:0000313" key="1">
    <source>
        <dbReference type="EMBL" id="MBU8825603.1"/>
    </source>
</evidence>
<name>A0ABS6HTR1_MYCGD</name>
<proteinExistence type="predicted"/>
<accession>A0ABS6HTR1</accession>
<dbReference type="InterPro" id="IPR009783">
    <property type="entry name" value="DUF1348"/>
</dbReference>
<comment type="caution">
    <text evidence="1">The sequence shown here is derived from an EMBL/GenBank/DDBJ whole genome shotgun (WGS) entry which is preliminary data.</text>
</comment>
<protein>
    <submittedName>
        <fullName evidence="1">Nuclear transport factor 2 family protein</fullName>
    </submittedName>
</protein>
<dbReference type="RefSeq" id="WP_214316048.1">
    <property type="nucleotide sequence ID" value="NZ_CP092364.2"/>
</dbReference>
<reference evidence="1 2" key="1">
    <citation type="submission" date="2021-05" db="EMBL/GenBank/DDBJ databases">
        <title>Draft Genome Sequences of Clinical Respiratory Isolates of Mycobacterium goodii Recovered in Ireland.</title>
        <authorList>
            <person name="Flanagan P.R."/>
            <person name="Mok S."/>
            <person name="Roycroft E."/>
            <person name="Rogers T.R."/>
            <person name="Fitzgibbon M."/>
        </authorList>
    </citation>
    <scope>NUCLEOTIDE SEQUENCE [LARGE SCALE GENOMIC DNA]</scope>
    <source>
        <strain evidence="1 2">14IE55</strain>
    </source>
</reference>
<sequence length="157" mass="17791">MLAARPFGVTTASPFTVDTALSKVQVIEDAFNTCDPYRISMACTPTCLWRNKTVDMVGRGEIVEFLTAKRYREIDFALRMALWSVRGNRIAVHVQCEYGDAAGRLWRGYGVEMWEFSDDGLISRREACINEVVVEECQRRIYGRRSAADRGADLPLD</sequence>
<keyword evidence="2" id="KW-1185">Reference proteome</keyword>
<dbReference type="EMBL" id="JAHBOM010000018">
    <property type="protein sequence ID" value="MBU8825603.1"/>
    <property type="molecule type" value="Genomic_DNA"/>
</dbReference>
<dbReference type="PANTHER" id="PTHR31757:SF0">
    <property type="entry name" value="SLL0781 PROTEIN"/>
    <property type="match status" value="1"/>
</dbReference>